<evidence type="ECO:0000313" key="3">
    <source>
        <dbReference type="Proteomes" id="UP000076871"/>
    </source>
</evidence>
<dbReference type="GeneID" id="63822373"/>
<dbReference type="STRING" id="1314785.A0A165ARI3"/>
<sequence length="176" mass="20268">MVDVCAGCLTELKDERRNGQPAKWSMANNMWLGSIPWQLAKLTLPEQQLIALLYPRVFTVKLYPKNPCIPIRNESLQSALKGNVCTFTLKNSRIVDMLAGNLMPRPPAVLAHLISITFIGKGQLQKHHLHNTYRMRRSAIVDALRWLKVYNRYYRDIEIDQARVQSLLEDDVPEEL</sequence>
<organism evidence="2 3">
    <name type="scientific">Laetiporus sulphureus 93-53</name>
    <dbReference type="NCBI Taxonomy" id="1314785"/>
    <lineage>
        <taxon>Eukaryota</taxon>
        <taxon>Fungi</taxon>
        <taxon>Dikarya</taxon>
        <taxon>Basidiomycota</taxon>
        <taxon>Agaricomycotina</taxon>
        <taxon>Agaricomycetes</taxon>
        <taxon>Polyporales</taxon>
        <taxon>Laetiporus</taxon>
    </lineage>
</organism>
<dbReference type="Proteomes" id="UP000076871">
    <property type="component" value="Unassembled WGS sequence"/>
</dbReference>
<accession>A0A165ARI3</accession>
<dbReference type="InterPro" id="IPR046700">
    <property type="entry name" value="DUF6570"/>
</dbReference>
<dbReference type="EMBL" id="KV427811">
    <property type="protein sequence ID" value="KZS99520.1"/>
    <property type="molecule type" value="Genomic_DNA"/>
</dbReference>
<feature type="domain" description="DUF6570" evidence="1">
    <location>
        <begin position="18"/>
        <end position="164"/>
    </location>
</feature>
<keyword evidence="3" id="KW-1185">Reference proteome</keyword>
<reference evidence="2 3" key="1">
    <citation type="journal article" date="2016" name="Mol. Biol. Evol.">
        <title>Comparative Genomics of Early-Diverging Mushroom-Forming Fungi Provides Insights into the Origins of Lignocellulose Decay Capabilities.</title>
        <authorList>
            <person name="Nagy L.G."/>
            <person name="Riley R."/>
            <person name="Tritt A."/>
            <person name="Adam C."/>
            <person name="Daum C."/>
            <person name="Floudas D."/>
            <person name="Sun H."/>
            <person name="Yadav J.S."/>
            <person name="Pangilinan J."/>
            <person name="Larsson K.H."/>
            <person name="Matsuura K."/>
            <person name="Barry K."/>
            <person name="Labutti K."/>
            <person name="Kuo R."/>
            <person name="Ohm R.A."/>
            <person name="Bhattacharya S.S."/>
            <person name="Shirouzu T."/>
            <person name="Yoshinaga Y."/>
            <person name="Martin F.M."/>
            <person name="Grigoriev I.V."/>
            <person name="Hibbett D.S."/>
        </authorList>
    </citation>
    <scope>NUCLEOTIDE SEQUENCE [LARGE SCALE GENOMIC DNA]</scope>
    <source>
        <strain evidence="2 3">93-53</strain>
    </source>
</reference>
<proteinExistence type="predicted"/>
<gene>
    <name evidence="2" type="ORF">LAESUDRAFT_667889</name>
</gene>
<dbReference type="AlphaFoldDB" id="A0A165ARI3"/>
<dbReference type="RefSeq" id="XP_040757261.1">
    <property type="nucleotide sequence ID" value="XM_040905343.1"/>
</dbReference>
<name>A0A165ARI3_9APHY</name>
<dbReference type="InParanoid" id="A0A165ARI3"/>
<protein>
    <recommendedName>
        <fullName evidence="1">DUF6570 domain-containing protein</fullName>
    </recommendedName>
</protein>
<feature type="non-terminal residue" evidence="2">
    <location>
        <position position="176"/>
    </location>
</feature>
<evidence type="ECO:0000313" key="2">
    <source>
        <dbReference type="EMBL" id="KZS99520.1"/>
    </source>
</evidence>
<dbReference type="OrthoDB" id="2801422at2759"/>
<dbReference type="Pfam" id="PF20209">
    <property type="entry name" value="DUF6570"/>
    <property type="match status" value="1"/>
</dbReference>
<evidence type="ECO:0000259" key="1">
    <source>
        <dbReference type="Pfam" id="PF20209"/>
    </source>
</evidence>